<feature type="compositionally biased region" description="Low complexity" evidence="1">
    <location>
        <begin position="368"/>
        <end position="379"/>
    </location>
</feature>
<feature type="compositionally biased region" description="Polar residues" evidence="1">
    <location>
        <begin position="336"/>
        <end position="355"/>
    </location>
</feature>
<evidence type="ECO:0000313" key="3">
    <source>
        <dbReference type="Proteomes" id="UP000735302"/>
    </source>
</evidence>
<feature type="compositionally biased region" description="Polar residues" evidence="1">
    <location>
        <begin position="59"/>
        <end position="68"/>
    </location>
</feature>
<evidence type="ECO:0000313" key="2">
    <source>
        <dbReference type="EMBL" id="GFO41037.1"/>
    </source>
</evidence>
<sequence length="428" mass="46451">MSSLRSSSLGVMRPPKPPCWRDFVVPSSRSVAATDGLDPVLDSSGRVPGGRMPVIDPIETTTSRQAVPSSALGTRSSRLTRRPRARIHRTRSEHIILPEDLPGIASKNPPVSGIPENATPSGRTCIRALPLDGQLYVEENNKRCQSWLASIEAAEPLDEVDYDSVDDLDHSSQEHEEENNENNPNIHSRISIFNHTQDRDTTSAINKDAFLDTSGMLVSSLDQATVEVEIPEETFQWDDDVTLSPLRVNREIRPRSPADSDTCRACKKSARGITTTAVSSGRKFSAPPLCGTCTDCISCGSTEPLSSAASDTNIQSGRAITKEENKAGCCIHFPGSSKNTSNKRTGLKKNLQSKASPKDRSTSLPATSRGSIKGSYSSSVFGKTESISKYGPCEQARKPSPGVSRRARSMSRRCASHRNVFCSKDVHL</sequence>
<feature type="region of interest" description="Disordered" evidence="1">
    <location>
        <begin position="391"/>
        <end position="411"/>
    </location>
</feature>
<feature type="region of interest" description="Disordered" evidence="1">
    <location>
        <begin position="34"/>
        <end position="85"/>
    </location>
</feature>
<feature type="region of interest" description="Disordered" evidence="1">
    <location>
        <begin position="331"/>
        <end position="379"/>
    </location>
</feature>
<dbReference type="EMBL" id="BLXT01007646">
    <property type="protein sequence ID" value="GFO41037.1"/>
    <property type="molecule type" value="Genomic_DNA"/>
</dbReference>
<reference evidence="2 3" key="1">
    <citation type="journal article" date="2021" name="Elife">
        <title>Chloroplast acquisition without the gene transfer in kleptoplastic sea slugs, Plakobranchus ocellatus.</title>
        <authorList>
            <person name="Maeda T."/>
            <person name="Takahashi S."/>
            <person name="Yoshida T."/>
            <person name="Shimamura S."/>
            <person name="Takaki Y."/>
            <person name="Nagai Y."/>
            <person name="Toyoda A."/>
            <person name="Suzuki Y."/>
            <person name="Arimoto A."/>
            <person name="Ishii H."/>
            <person name="Satoh N."/>
            <person name="Nishiyama T."/>
            <person name="Hasebe M."/>
            <person name="Maruyama T."/>
            <person name="Minagawa J."/>
            <person name="Obokata J."/>
            <person name="Shigenobu S."/>
        </authorList>
    </citation>
    <scope>NUCLEOTIDE SEQUENCE [LARGE SCALE GENOMIC DNA]</scope>
</reference>
<dbReference type="Proteomes" id="UP000735302">
    <property type="component" value="Unassembled WGS sequence"/>
</dbReference>
<feature type="region of interest" description="Disordered" evidence="1">
    <location>
        <begin position="164"/>
        <end position="187"/>
    </location>
</feature>
<evidence type="ECO:0000256" key="1">
    <source>
        <dbReference type="SAM" id="MobiDB-lite"/>
    </source>
</evidence>
<name>A0AAV4DA15_9GAST</name>
<comment type="caution">
    <text evidence="2">The sequence shown here is derived from an EMBL/GenBank/DDBJ whole genome shotgun (WGS) entry which is preliminary data.</text>
</comment>
<keyword evidence="3" id="KW-1185">Reference proteome</keyword>
<accession>A0AAV4DA15</accession>
<dbReference type="AlphaFoldDB" id="A0AAV4DA15"/>
<protein>
    <submittedName>
        <fullName evidence="2">Uncharacterized protein</fullName>
    </submittedName>
</protein>
<gene>
    <name evidence="2" type="ORF">PoB_006754200</name>
</gene>
<proteinExistence type="predicted"/>
<organism evidence="2 3">
    <name type="scientific">Plakobranchus ocellatus</name>
    <dbReference type="NCBI Taxonomy" id="259542"/>
    <lineage>
        <taxon>Eukaryota</taxon>
        <taxon>Metazoa</taxon>
        <taxon>Spiralia</taxon>
        <taxon>Lophotrochozoa</taxon>
        <taxon>Mollusca</taxon>
        <taxon>Gastropoda</taxon>
        <taxon>Heterobranchia</taxon>
        <taxon>Euthyneura</taxon>
        <taxon>Panpulmonata</taxon>
        <taxon>Sacoglossa</taxon>
        <taxon>Placobranchoidea</taxon>
        <taxon>Plakobranchidae</taxon>
        <taxon>Plakobranchus</taxon>
    </lineage>
</organism>